<dbReference type="GeneID" id="106810708"/>
<evidence type="ECO:0000256" key="2">
    <source>
        <dbReference type="SAM" id="Coils"/>
    </source>
</evidence>
<dbReference type="SUPFAM" id="SSF90257">
    <property type="entry name" value="Myosin rod fragments"/>
    <property type="match status" value="1"/>
</dbReference>
<feature type="coiled-coil region" evidence="2">
    <location>
        <begin position="703"/>
        <end position="737"/>
    </location>
</feature>
<evidence type="ECO:0000313" key="5">
    <source>
        <dbReference type="Proteomes" id="UP000695022"/>
    </source>
</evidence>
<feature type="region of interest" description="Disordered" evidence="3">
    <location>
        <begin position="223"/>
        <end position="246"/>
    </location>
</feature>
<dbReference type="Proteomes" id="UP000695022">
    <property type="component" value="Unplaced"/>
</dbReference>
<organism evidence="5 6">
    <name type="scientific">Priapulus caudatus</name>
    <name type="common">Priapulid worm</name>
    <dbReference type="NCBI Taxonomy" id="37621"/>
    <lineage>
        <taxon>Eukaryota</taxon>
        <taxon>Metazoa</taxon>
        <taxon>Ecdysozoa</taxon>
        <taxon>Scalidophora</taxon>
        <taxon>Priapulida</taxon>
        <taxon>Priapulimorpha</taxon>
        <taxon>Priapulimorphida</taxon>
        <taxon>Priapulidae</taxon>
        <taxon>Priapulus</taxon>
    </lineage>
</organism>
<dbReference type="InterPro" id="IPR043976">
    <property type="entry name" value="GOLGA_cons_dom"/>
</dbReference>
<feature type="coiled-coil region" evidence="2">
    <location>
        <begin position="106"/>
        <end position="147"/>
    </location>
</feature>
<feature type="compositionally biased region" description="Basic and acidic residues" evidence="3">
    <location>
        <begin position="234"/>
        <end position="246"/>
    </location>
</feature>
<feature type="compositionally biased region" description="Acidic residues" evidence="3">
    <location>
        <begin position="821"/>
        <end position="840"/>
    </location>
</feature>
<evidence type="ECO:0000259" key="4">
    <source>
        <dbReference type="Pfam" id="PF15070"/>
    </source>
</evidence>
<protein>
    <submittedName>
        <fullName evidence="6">Golgin subfamily A member 2-like isoform X1</fullName>
    </submittedName>
</protein>
<proteinExistence type="predicted"/>
<dbReference type="Pfam" id="PF15070">
    <property type="entry name" value="GOLGA2L5"/>
    <property type="match status" value="2"/>
</dbReference>
<feature type="domain" description="Golgin subfamily A conserved" evidence="4">
    <location>
        <begin position="567"/>
        <end position="794"/>
    </location>
</feature>
<gene>
    <name evidence="6" type="primary">LOC106810708</name>
</gene>
<dbReference type="RefSeq" id="XP_014669628.1">
    <property type="nucleotide sequence ID" value="XM_014814142.1"/>
</dbReference>
<feature type="coiled-coil region" evidence="2">
    <location>
        <begin position="311"/>
        <end position="558"/>
    </location>
</feature>
<feature type="region of interest" description="Disordered" evidence="3">
    <location>
        <begin position="1"/>
        <end position="61"/>
    </location>
</feature>
<feature type="region of interest" description="Disordered" evidence="3">
    <location>
        <begin position="816"/>
        <end position="863"/>
    </location>
</feature>
<dbReference type="Gene3D" id="1.10.287.1490">
    <property type="match status" value="1"/>
</dbReference>
<feature type="domain" description="Golgin subfamily A conserved" evidence="4">
    <location>
        <begin position="334"/>
        <end position="563"/>
    </location>
</feature>
<dbReference type="PANTHER" id="PTHR10881:SF46">
    <property type="entry name" value="GOLGIN SUBFAMILY A MEMBER 2"/>
    <property type="match status" value="1"/>
</dbReference>
<keyword evidence="5" id="KW-1185">Reference proteome</keyword>
<evidence type="ECO:0000256" key="3">
    <source>
        <dbReference type="SAM" id="MobiDB-lite"/>
    </source>
</evidence>
<evidence type="ECO:0000256" key="1">
    <source>
        <dbReference type="ARBA" id="ARBA00023054"/>
    </source>
</evidence>
<feature type="compositionally biased region" description="Basic and acidic residues" evidence="3">
    <location>
        <begin position="841"/>
        <end position="859"/>
    </location>
</feature>
<sequence length="913" mass="104870">MADASREMKLAAAKKKLKQFKKTGRSASPALNKKPKIADTGPKPEDVSSNGQNAQARGVYQPADTFMTDGRTTASTESLLQLSLQLNGLMSDTDVQNGDLPDNPSLSELQTRNRELAALLEKHRQANEELQLHIRELKHKNVVIQEEKEQGSEDAEVSKRKSLASLREQLQVHIQTIGILVAEKTELQSALTQCQTLGKQKVGEVDEIMGRLKASRQRVAELERQLSSSNTTEKQYEKTSKEYSRELDRLKQDASRLGTEKEEIKQQLSELKSKMKSKVLDCQKLEYTTQDLQSKLAMAELYAQQVSSQNEHDARQQLEDMERERQELAKKVMQVQESLQRVTDEREQLSDQYQKYTEQLNRQLHEVKLRLSSVTEERDQFCSWKEDLVGQVEELRTQLANKEQYSTESRVVGAEFAELQDEVQRLTAELDSTSRQYQSQVHDNAQLSRMLEQRHEKLQSAEMQLERYDQDTETKRKLLEAVQSDKVTISRALAQNKQLKTQLLELQEQFVKMSNDNMELTTKLDSEGHISKELAHRLTQQEEELGEVRLQLTKRERQLESFYVEQSKDMYTQDQISDRLRHYEAQSQLVETLQRELSSAQDTINALTNQKMELLQQLALQDERLVMPQEEAKKDAMMSDLSVALQQLQLERDELTLRLREQGEEHSQLQGELSGLRREIPAVSPRDGNLVSQEDYTTLRTSMEKLQERFIRAMQENADMQDRNQQMEHLIMQLQGETDTIGEYISLYHAQREKMKDRARRKDELLALLAQEKTLTQEKLGQLQALVVQLLGERRLLPGATSEKVQQILNDATNPTTFAGDLDDSQINDWPDIDVSDTEETESRGESDVPDDHQKEQETQKQVNVHLSRDDRTAMQIIQLLSQMGGPNLAAELEVGDMTLVPCKCCIGRLLVV</sequence>
<dbReference type="InterPro" id="IPR024858">
    <property type="entry name" value="GOLGA"/>
</dbReference>
<feature type="compositionally biased region" description="Basic residues" evidence="3">
    <location>
        <begin position="12"/>
        <end position="24"/>
    </location>
</feature>
<keyword evidence="1 2" id="KW-0175">Coiled coil</keyword>
<evidence type="ECO:0000313" key="6">
    <source>
        <dbReference type="RefSeq" id="XP_014669628.1"/>
    </source>
</evidence>
<feature type="coiled-coil region" evidence="2">
    <location>
        <begin position="583"/>
        <end position="679"/>
    </location>
</feature>
<accession>A0ABM1EBQ7</accession>
<dbReference type="PANTHER" id="PTHR10881">
    <property type="entry name" value="GOLGIN SUBFAMILY A MEMBER-RELATED"/>
    <property type="match status" value="1"/>
</dbReference>
<reference evidence="6" key="1">
    <citation type="submission" date="2025-08" db="UniProtKB">
        <authorList>
            <consortium name="RefSeq"/>
        </authorList>
    </citation>
    <scope>IDENTIFICATION</scope>
</reference>
<name>A0ABM1EBQ7_PRICU</name>